<dbReference type="PANTHER" id="PTHR13906">
    <property type="entry name" value="PORCUPINE"/>
    <property type="match status" value="1"/>
</dbReference>
<dbReference type="GO" id="GO:0030258">
    <property type="term" value="P:lipid modification"/>
    <property type="evidence" value="ECO:0007669"/>
    <property type="project" value="TreeGrafter"/>
</dbReference>
<proteinExistence type="predicted"/>
<name>A0A7R9MTU6_9ACAR</name>
<accession>A0A7R9MTU6</accession>
<protein>
    <submittedName>
        <fullName evidence="2">Uncharacterized protein</fullName>
    </submittedName>
</protein>
<dbReference type="Proteomes" id="UP000728032">
    <property type="component" value="Unassembled WGS sequence"/>
</dbReference>
<evidence type="ECO:0000313" key="1">
    <source>
        <dbReference type="EMBL" id="CAD7666355.1"/>
    </source>
</evidence>
<dbReference type="EMBL" id="OC968540">
    <property type="protein sequence ID" value="CAD7666355.1"/>
    <property type="molecule type" value="Genomic_DNA"/>
</dbReference>
<dbReference type="EMBL" id="CAJPVJ010053715">
    <property type="protein sequence ID" value="CAG2183403.1"/>
    <property type="molecule type" value="Genomic_DNA"/>
</dbReference>
<dbReference type="AlphaFoldDB" id="A0A7R9MTU6"/>
<evidence type="ECO:0000313" key="3">
    <source>
        <dbReference type="Proteomes" id="UP000728032"/>
    </source>
</evidence>
<reference evidence="2" key="1">
    <citation type="submission" date="2020-11" db="EMBL/GenBank/DDBJ databases">
        <authorList>
            <person name="Tran Van P."/>
        </authorList>
    </citation>
    <scope>NUCLEOTIDE SEQUENCE</scope>
</reference>
<sequence length="52" mass="5837">MARFKYYHAWILGEVICNASGLGFAGFDTNGRPDWELMSNIDIFGFESCVVS</sequence>
<evidence type="ECO:0000313" key="2">
    <source>
        <dbReference type="EMBL" id="CAD7666585.1"/>
    </source>
</evidence>
<keyword evidence="3" id="KW-1185">Reference proteome</keyword>
<dbReference type="InterPro" id="IPR049941">
    <property type="entry name" value="LPLAT_7/PORCN-like"/>
</dbReference>
<dbReference type="EMBL" id="CAJPVJ010054736">
    <property type="protein sequence ID" value="CAG2183538.1"/>
    <property type="molecule type" value="Genomic_DNA"/>
</dbReference>
<dbReference type="EMBL" id="OC969561">
    <property type="protein sequence ID" value="CAD7666585.1"/>
    <property type="molecule type" value="Genomic_DNA"/>
</dbReference>
<organism evidence="2">
    <name type="scientific">Oppiella nova</name>
    <dbReference type="NCBI Taxonomy" id="334625"/>
    <lineage>
        <taxon>Eukaryota</taxon>
        <taxon>Metazoa</taxon>
        <taxon>Ecdysozoa</taxon>
        <taxon>Arthropoda</taxon>
        <taxon>Chelicerata</taxon>
        <taxon>Arachnida</taxon>
        <taxon>Acari</taxon>
        <taxon>Acariformes</taxon>
        <taxon>Sarcoptiformes</taxon>
        <taxon>Oribatida</taxon>
        <taxon>Brachypylina</taxon>
        <taxon>Oppioidea</taxon>
        <taxon>Oppiidae</taxon>
        <taxon>Oppiella</taxon>
    </lineage>
</organism>
<dbReference type="OrthoDB" id="286734at2759"/>
<dbReference type="PANTHER" id="PTHR13906:SF4">
    <property type="entry name" value="LYSOPHOSPHOLIPID ACYLTRANSFERASE 6"/>
    <property type="match status" value="1"/>
</dbReference>
<dbReference type="GO" id="GO:0016746">
    <property type="term" value="F:acyltransferase activity"/>
    <property type="evidence" value="ECO:0007669"/>
    <property type="project" value="TreeGrafter"/>
</dbReference>
<gene>
    <name evidence="1" type="ORF">ONB1V03_LOCUS22824</name>
    <name evidence="2" type="ORF">ONB1V03_LOCUS22958</name>
</gene>
<dbReference type="GO" id="GO:0016020">
    <property type="term" value="C:membrane"/>
    <property type="evidence" value="ECO:0007669"/>
    <property type="project" value="TreeGrafter"/>
</dbReference>